<dbReference type="GO" id="GO:0015833">
    <property type="term" value="P:peptide transport"/>
    <property type="evidence" value="ECO:0007669"/>
    <property type="project" value="TreeGrafter"/>
</dbReference>
<name>A0A316D5Q3_9BACL</name>
<feature type="domain" description="Solute-binding protein family 5" evidence="4">
    <location>
        <begin position="46"/>
        <end position="400"/>
    </location>
</feature>
<dbReference type="GO" id="GO:1904680">
    <property type="term" value="F:peptide transmembrane transporter activity"/>
    <property type="evidence" value="ECO:0007669"/>
    <property type="project" value="TreeGrafter"/>
</dbReference>
<dbReference type="PANTHER" id="PTHR30290">
    <property type="entry name" value="PERIPLASMIC BINDING COMPONENT OF ABC TRANSPORTER"/>
    <property type="match status" value="1"/>
</dbReference>
<dbReference type="InterPro" id="IPR030678">
    <property type="entry name" value="Peptide/Ni-bd"/>
</dbReference>
<keyword evidence="2" id="KW-0813">Transport</keyword>
<proteinExistence type="inferred from homology"/>
<comment type="similarity">
    <text evidence="1">Belongs to the bacterial solute-binding protein 5 family.</text>
</comment>
<evidence type="ECO:0000256" key="3">
    <source>
        <dbReference type="ARBA" id="ARBA00022729"/>
    </source>
</evidence>
<dbReference type="PIRSF" id="PIRSF002741">
    <property type="entry name" value="MppA"/>
    <property type="match status" value="1"/>
</dbReference>
<keyword evidence="6" id="KW-1185">Reference proteome</keyword>
<dbReference type="PANTHER" id="PTHR30290:SF9">
    <property type="entry name" value="OLIGOPEPTIDE-BINDING PROTEIN APPA"/>
    <property type="match status" value="1"/>
</dbReference>
<comment type="caution">
    <text evidence="5">The sequence shown here is derived from an EMBL/GenBank/DDBJ whole genome shotgun (WGS) entry which is preliminary data.</text>
</comment>
<sequence>MYGGTLRFALDCEPNCFDPSGVNTLSDLHVMSTLYDTLLEIDHQLNVQPGLVESWEILSPARYKMKLRAGVLFQDGTPLTTAHIRWTFQYYQREDSILRETVQLIEEVEVLDEFTFVLKLTRPHAPFLSQLASTTGMILSSNTVAVENETGETLHLFVGTGPFVPIKKTARAFCLQRNPSYWDVNESGQPLPYAQYIELPWLENGTEMLNALESGELSFINEVPYAKVPALAQREDLQFVGIASHSYNGIRLQVTTFPFSEKPLRQAVAASIDREWMLEKVNLGVGYVSHGPIAPASWAFDEEFRPYKPDRDRIQTLLLAGGCPTGFEFTIKIPPGPIARMVTCIKEQLAEQGITMHLEVVEFPELVESLVSQNYQAMFLGFAGGTDPHSLLFETFHSRGGENYTGYSNPHVDALLEEACLVTDQAQRIALYRHAQQIVVEDSPFVFTRSGLSMIAKRSNIHQIEPHPDTLIRWKKIWIQEESVSR</sequence>
<organism evidence="5 6">
    <name type="scientific">Tumebacillus permanentifrigoris</name>
    <dbReference type="NCBI Taxonomy" id="378543"/>
    <lineage>
        <taxon>Bacteria</taxon>
        <taxon>Bacillati</taxon>
        <taxon>Bacillota</taxon>
        <taxon>Bacilli</taxon>
        <taxon>Bacillales</taxon>
        <taxon>Alicyclobacillaceae</taxon>
        <taxon>Tumebacillus</taxon>
    </lineage>
</organism>
<dbReference type="GO" id="GO:0042597">
    <property type="term" value="C:periplasmic space"/>
    <property type="evidence" value="ECO:0007669"/>
    <property type="project" value="UniProtKB-ARBA"/>
</dbReference>
<evidence type="ECO:0000256" key="2">
    <source>
        <dbReference type="ARBA" id="ARBA00022448"/>
    </source>
</evidence>
<dbReference type="AlphaFoldDB" id="A0A316D5Q3"/>
<dbReference type="Pfam" id="PF00496">
    <property type="entry name" value="SBP_bac_5"/>
    <property type="match status" value="1"/>
</dbReference>
<dbReference type="SUPFAM" id="SSF53850">
    <property type="entry name" value="Periplasmic binding protein-like II"/>
    <property type="match status" value="1"/>
</dbReference>
<dbReference type="GO" id="GO:0043190">
    <property type="term" value="C:ATP-binding cassette (ABC) transporter complex"/>
    <property type="evidence" value="ECO:0007669"/>
    <property type="project" value="InterPro"/>
</dbReference>
<protein>
    <submittedName>
        <fullName evidence="5">Peptide/nickel transport system substrate-binding protein</fullName>
    </submittedName>
</protein>
<dbReference type="OrthoDB" id="48318at2"/>
<dbReference type="EMBL" id="QGGL01000013">
    <property type="protein sequence ID" value="PWK09590.1"/>
    <property type="molecule type" value="Genomic_DNA"/>
</dbReference>
<evidence type="ECO:0000256" key="1">
    <source>
        <dbReference type="ARBA" id="ARBA00005695"/>
    </source>
</evidence>
<keyword evidence="3" id="KW-0732">Signal</keyword>
<dbReference type="Gene3D" id="3.40.190.10">
    <property type="entry name" value="Periplasmic binding protein-like II"/>
    <property type="match status" value="1"/>
</dbReference>
<evidence type="ECO:0000313" key="5">
    <source>
        <dbReference type="EMBL" id="PWK09590.1"/>
    </source>
</evidence>
<reference evidence="5 6" key="1">
    <citation type="submission" date="2018-05" db="EMBL/GenBank/DDBJ databases">
        <title>Genomic Encyclopedia of Type Strains, Phase IV (KMG-IV): sequencing the most valuable type-strain genomes for metagenomic binning, comparative biology and taxonomic classification.</title>
        <authorList>
            <person name="Goeker M."/>
        </authorList>
    </citation>
    <scope>NUCLEOTIDE SEQUENCE [LARGE SCALE GENOMIC DNA]</scope>
    <source>
        <strain evidence="5 6">DSM 18773</strain>
    </source>
</reference>
<dbReference type="Proteomes" id="UP000245634">
    <property type="component" value="Unassembled WGS sequence"/>
</dbReference>
<dbReference type="RefSeq" id="WP_109690103.1">
    <property type="nucleotide sequence ID" value="NZ_QGGL01000013.1"/>
</dbReference>
<evidence type="ECO:0000259" key="4">
    <source>
        <dbReference type="Pfam" id="PF00496"/>
    </source>
</evidence>
<gene>
    <name evidence="5" type="ORF">C7459_11324</name>
</gene>
<dbReference type="Gene3D" id="3.10.105.10">
    <property type="entry name" value="Dipeptide-binding Protein, Domain 3"/>
    <property type="match status" value="1"/>
</dbReference>
<dbReference type="InterPro" id="IPR039424">
    <property type="entry name" value="SBP_5"/>
</dbReference>
<accession>A0A316D5Q3</accession>
<evidence type="ECO:0000313" key="6">
    <source>
        <dbReference type="Proteomes" id="UP000245634"/>
    </source>
</evidence>
<dbReference type="InterPro" id="IPR000914">
    <property type="entry name" value="SBP_5_dom"/>
</dbReference>